<feature type="domain" description="Prepilin type IV endopeptidase peptidase" evidence="8">
    <location>
        <begin position="100"/>
        <end position="202"/>
    </location>
</feature>
<dbReference type="KEGG" id="eio:H9L01_00100"/>
<evidence type="ECO:0000256" key="7">
    <source>
        <dbReference type="SAM" id="Phobius"/>
    </source>
</evidence>
<evidence type="ECO:0000259" key="9">
    <source>
        <dbReference type="Pfam" id="PF06750"/>
    </source>
</evidence>
<evidence type="ECO:0000256" key="1">
    <source>
        <dbReference type="ARBA" id="ARBA00004651"/>
    </source>
</evidence>
<dbReference type="InterPro" id="IPR000045">
    <property type="entry name" value="Prepilin_IV_endopep_pep"/>
</dbReference>
<dbReference type="GO" id="GO:0006465">
    <property type="term" value="P:signal peptide processing"/>
    <property type="evidence" value="ECO:0007669"/>
    <property type="project" value="TreeGrafter"/>
</dbReference>
<feature type="transmembrane region" description="Helical" evidence="7">
    <location>
        <begin position="72"/>
        <end position="89"/>
    </location>
</feature>
<feature type="transmembrane region" description="Helical" evidence="7">
    <location>
        <begin position="147"/>
        <end position="166"/>
    </location>
</feature>
<protein>
    <submittedName>
        <fullName evidence="10">Prepilin peptidase</fullName>
    </submittedName>
</protein>
<dbReference type="Pfam" id="PF06750">
    <property type="entry name" value="A24_N_bact"/>
    <property type="match status" value="1"/>
</dbReference>
<dbReference type="Proteomes" id="UP000515928">
    <property type="component" value="Chromosome"/>
</dbReference>
<evidence type="ECO:0000256" key="2">
    <source>
        <dbReference type="ARBA" id="ARBA00005801"/>
    </source>
</evidence>
<dbReference type="AlphaFoldDB" id="A0A7G9RYZ6"/>
<dbReference type="Pfam" id="PF01478">
    <property type="entry name" value="Peptidase_A24"/>
    <property type="match status" value="1"/>
</dbReference>
<keyword evidence="6 7" id="KW-0472">Membrane</keyword>
<evidence type="ECO:0000259" key="8">
    <source>
        <dbReference type="Pfam" id="PF01478"/>
    </source>
</evidence>
<sequence length="244" mass="27081">MGITIFCFGLIIGSFLGVVINRLPRHESLVYGRSHCNECKHDLGPRDLVPVISYCLSKGTCRYCKTKLPLRYPLLELITAFAYLGVSITSSTNIDLILNLIFVSLLICITFIDIDTFMIFDRFHVLIAILAILRIITFNLSWIDHLIGALVISVPYLILAILTQGMGGGDIKLVAALGLYLGVNPMLMSFMLTSIIGGVYAIALLLTKKKSMQAQLPYGPFICIGAYIALVAYQDIIIWYLSFF</sequence>
<accession>A0A7G9RYZ6</accession>
<dbReference type="GO" id="GO:0005886">
    <property type="term" value="C:plasma membrane"/>
    <property type="evidence" value="ECO:0007669"/>
    <property type="project" value="UniProtKB-SubCell"/>
</dbReference>
<feature type="transmembrane region" description="Helical" evidence="7">
    <location>
        <begin position="218"/>
        <end position="241"/>
    </location>
</feature>
<dbReference type="Gene3D" id="1.20.120.1220">
    <property type="match status" value="1"/>
</dbReference>
<evidence type="ECO:0000256" key="4">
    <source>
        <dbReference type="ARBA" id="ARBA00022692"/>
    </source>
</evidence>
<keyword evidence="11" id="KW-1185">Reference proteome</keyword>
<feature type="transmembrane region" description="Helical" evidence="7">
    <location>
        <begin position="96"/>
        <end position="117"/>
    </location>
</feature>
<keyword evidence="3" id="KW-1003">Cell membrane</keyword>
<evidence type="ECO:0000313" key="11">
    <source>
        <dbReference type="Proteomes" id="UP000515928"/>
    </source>
</evidence>
<dbReference type="PANTHER" id="PTHR30487:SF0">
    <property type="entry name" value="PREPILIN LEADER PEPTIDASE_N-METHYLTRANSFERASE-RELATED"/>
    <property type="match status" value="1"/>
</dbReference>
<evidence type="ECO:0000313" key="10">
    <source>
        <dbReference type="EMBL" id="QNN60821.1"/>
    </source>
</evidence>
<dbReference type="InterPro" id="IPR010627">
    <property type="entry name" value="Prepilin_pept_A24_N"/>
</dbReference>
<dbReference type="GO" id="GO:0004190">
    <property type="term" value="F:aspartic-type endopeptidase activity"/>
    <property type="evidence" value="ECO:0007669"/>
    <property type="project" value="InterPro"/>
</dbReference>
<evidence type="ECO:0000256" key="6">
    <source>
        <dbReference type="ARBA" id="ARBA00023136"/>
    </source>
</evidence>
<organism evidence="10 11">
    <name type="scientific">Erysipelothrix inopinata</name>
    <dbReference type="NCBI Taxonomy" id="225084"/>
    <lineage>
        <taxon>Bacteria</taxon>
        <taxon>Bacillati</taxon>
        <taxon>Bacillota</taxon>
        <taxon>Erysipelotrichia</taxon>
        <taxon>Erysipelotrichales</taxon>
        <taxon>Erysipelotrichaceae</taxon>
        <taxon>Erysipelothrix</taxon>
    </lineage>
</organism>
<dbReference type="EMBL" id="CP060715">
    <property type="protein sequence ID" value="QNN60821.1"/>
    <property type="molecule type" value="Genomic_DNA"/>
</dbReference>
<feature type="transmembrane region" description="Helical" evidence="7">
    <location>
        <begin position="123"/>
        <end position="140"/>
    </location>
</feature>
<comment type="similarity">
    <text evidence="2">Belongs to the peptidase A24 family.</text>
</comment>
<name>A0A7G9RYZ6_9FIRM</name>
<dbReference type="InterPro" id="IPR050882">
    <property type="entry name" value="Prepilin_peptidase/N-MTase"/>
</dbReference>
<evidence type="ECO:0000256" key="3">
    <source>
        <dbReference type="ARBA" id="ARBA00022475"/>
    </source>
</evidence>
<dbReference type="PANTHER" id="PTHR30487">
    <property type="entry name" value="TYPE 4 PREPILIN-LIKE PROTEINS LEADER PEPTIDE-PROCESSING ENZYME"/>
    <property type="match status" value="1"/>
</dbReference>
<keyword evidence="4 7" id="KW-0812">Transmembrane</keyword>
<proteinExistence type="inferred from homology"/>
<gene>
    <name evidence="10" type="ORF">H9L01_00100</name>
</gene>
<feature type="domain" description="Prepilin peptidase A24 N-terminal" evidence="9">
    <location>
        <begin position="8"/>
        <end position="86"/>
    </location>
</feature>
<evidence type="ECO:0000256" key="5">
    <source>
        <dbReference type="ARBA" id="ARBA00022989"/>
    </source>
</evidence>
<comment type="subcellular location">
    <subcellularLocation>
        <location evidence="1">Cell membrane</location>
        <topology evidence="1">Multi-pass membrane protein</topology>
    </subcellularLocation>
</comment>
<reference evidence="10 11" key="1">
    <citation type="submission" date="2020-08" db="EMBL/GenBank/DDBJ databases">
        <title>Genome sequence of Erysipelothrix inopinata DSM 15511T.</title>
        <authorList>
            <person name="Hyun D.-W."/>
            <person name="Bae J.-W."/>
        </authorList>
    </citation>
    <scope>NUCLEOTIDE SEQUENCE [LARGE SCALE GENOMIC DNA]</scope>
    <source>
        <strain evidence="10 11">DSM 15511</strain>
    </source>
</reference>
<feature type="transmembrane region" description="Helical" evidence="7">
    <location>
        <begin position="186"/>
        <end position="206"/>
    </location>
</feature>
<dbReference type="RefSeq" id="WP_187533942.1">
    <property type="nucleotide sequence ID" value="NZ_CBCSHU010000008.1"/>
</dbReference>
<keyword evidence="5 7" id="KW-1133">Transmembrane helix</keyword>